<evidence type="ECO:0000259" key="6">
    <source>
        <dbReference type="Pfam" id="PF05175"/>
    </source>
</evidence>
<name>A0A955L200_9BACT</name>
<evidence type="ECO:0000313" key="8">
    <source>
        <dbReference type="Proteomes" id="UP000775877"/>
    </source>
</evidence>
<dbReference type="PANTHER" id="PTHR18895:SF74">
    <property type="entry name" value="MTRF1L RELEASE FACTOR GLUTAMINE METHYLTRANSFERASE"/>
    <property type="match status" value="1"/>
</dbReference>
<feature type="domain" description="Methyltransferase small" evidence="6">
    <location>
        <begin position="68"/>
        <end position="154"/>
    </location>
</feature>
<dbReference type="NCBIfam" id="TIGR00536">
    <property type="entry name" value="hemK_fam"/>
    <property type="match status" value="1"/>
</dbReference>
<comment type="catalytic activity">
    <reaction evidence="5">
        <text>L-glutaminyl-[peptide chain release factor] + S-adenosyl-L-methionine = N(5)-methyl-L-glutaminyl-[peptide chain release factor] + S-adenosyl-L-homocysteine + H(+)</text>
        <dbReference type="Rhea" id="RHEA:42896"/>
        <dbReference type="Rhea" id="RHEA-COMP:10271"/>
        <dbReference type="Rhea" id="RHEA-COMP:10272"/>
        <dbReference type="ChEBI" id="CHEBI:15378"/>
        <dbReference type="ChEBI" id="CHEBI:30011"/>
        <dbReference type="ChEBI" id="CHEBI:57856"/>
        <dbReference type="ChEBI" id="CHEBI:59789"/>
        <dbReference type="ChEBI" id="CHEBI:61891"/>
        <dbReference type="EC" id="2.1.1.297"/>
    </reaction>
</comment>
<accession>A0A955L200</accession>
<dbReference type="InterPro" id="IPR029063">
    <property type="entry name" value="SAM-dependent_MTases_sf"/>
</dbReference>
<dbReference type="AlphaFoldDB" id="A0A955L200"/>
<evidence type="ECO:0000256" key="1">
    <source>
        <dbReference type="ARBA" id="ARBA00012771"/>
    </source>
</evidence>
<dbReference type="EMBL" id="JAGQLJ010000096">
    <property type="protein sequence ID" value="MCA9381407.1"/>
    <property type="molecule type" value="Genomic_DNA"/>
</dbReference>
<dbReference type="Gene3D" id="3.40.50.150">
    <property type="entry name" value="Vaccinia Virus protein VP39"/>
    <property type="match status" value="1"/>
</dbReference>
<gene>
    <name evidence="7" type="ORF">KC678_04025</name>
</gene>
<dbReference type="GO" id="GO:0102559">
    <property type="term" value="F:peptide chain release factor N(5)-glutamine methyltransferase activity"/>
    <property type="evidence" value="ECO:0007669"/>
    <property type="project" value="UniProtKB-EC"/>
</dbReference>
<dbReference type="Pfam" id="PF05175">
    <property type="entry name" value="MTS"/>
    <property type="match status" value="1"/>
</dbReference>
<dbReference type="EC" id="2.1.1.297" evidence="1"/>
<dbReference type="PANTHER" id="PTHR18895">
    <property type="entry name" value="HEMK METHYLTRANSFERASE"/>
    <property type="match status" value="1"/>
</dbReference>
<dbReference type="InterPro" id="IPR050320">
    <property type="entry name" value="N5-glutamine_MTase"/>
</dbReference>
<sequence length="244" mass="27528">MRKLSAYEINQLNKHEIDPYSLDLDSIGDKPVEYITGFAEFYGRDFIVNENTLIPRIETERIIDLAFENLSEGKVNFIDIGTGSGAIGITFAKELEKREIDYSGILSDNSEESLAVAKQNVEKLKAYGLQLTASNLLRNVEHTTYNVILANLPYIPTSRIPNLTSSVKDFEPISALDGGEDGLDLIRKLIYSASAYLDKNGVIILEVDDTHTHKFAEEFIGWDIEIFTDLNGKNRFWVCRLNLQ</sequence>
<evidence type="ECO:0000313" key="7">
    <source>
        <dbReference type="EMBL" id="MCA9381407.1"/>
    </source>
</evidence>
<evidence type="ECO:0000256" key="2">
    <source>
        <dbReference type="ARBA" id="ARBA00022603"/>
    </source>
</evidence>
<evidence type="ECO:0000256" key="3">
    <source>
        <dbReference type="ARBA" id="ARBA00022679"/>
    </source>
</evidence>
<dbReference type="Proteomes" id="UP000775877">
    <property type="component" value="Unassembled WGS sequence"/>
</dbReference>
<dbReference type="SUPFAM" id="SSF53335">
    <property type="entry name" value="S-adenosyl-L-methionine-dependent methyltransferases"/>
    <property type="match status" value="1"/>
</dbReference>
<dbReference type="CDD" id="cd02440">
    <property type="entry name" value="AdoMet_MTases"/>
    <property type="match status" value="1"/>
</dbReference>
<reference evidence="7" key="2">
    <citation type="journal article" date="2021" name="Microbiome">
        <title>Successional dynamics and alternative stable states in a saline activated sludge microbial community over 9 years.</title>
        <authorList>
            <person name="Wang Y."/>
            <person name="Ye J."/>
            <person name="Ju F."/>
            <person name="Liu L."/>
            <person name="Boyd J.A."/>
            <person name="Deng Y."/>
            <person name="Parks D.H."/>
            <person name="Jiang X."/>
            <person name="Yin X."/>
            <person name="Woodcroft B.J."/>
            <person name="Tyson G.W."/>
            <person name="Hugenholtz P."/>
            <person name="Polz M.F."/>
            <person name="Zhang T."/>
        </authorList>
    </citation>
    <scope>NUCLEOTIDE SEQUENCE</scope>
    <source>
        <strain evidence="7">HKST-UBA13</strain>
    </source>
</reference>
<dbReference type="GO" id="GO:0032259">
    <property type="term" value="P:methylation"/>
    <property type="evidence" value="ECO:0007669"/>
    <property type="project" value="UniProtKB-KW"/>
</dbReference>
<keyword evidence="3" id="KW-0808">Transferase</keyword>
<keyword evidence="4" id="KW-0949">S-adenosyl-L-methionine</keyword>
<evidence type="ECO:0000256" key="5">
    <source>
        <dbReference type="ARBA" id="ARBA00048391"/>
    </source>
</evidence>
<proteinExistence type="predicted"/>
<comment type="caution">
    <text evidence="7">The sequence shown here is derived from an EMBL/GenBank/DDBJ whole genome shotgun (WGS) entry which is preliminary data.</text>
</comment>
<keyword evidence="2 7" id="KW-0489">Methyltransferase</keyword>
<reference evidence="7" key="1">
    <citation type="submission" date="2020-04" db="EMBL/GenBank/DDBJ databases">
        <authorList>
            <person name="Zhang T."/>
        </authorList>
    </citation>
    <scope>NUCLEOTIDE SEQUENCE</scope>
    <source>
        <strain evidence="7">HKST-UBA13</strain>
    </source>
</reference>
<dbReference type="InterPro" id="IPR007848">
    <property type="entry name" value="Small_mtfrase_dom"/>
</dbReference>
<protein>
    <recommendedName>
        <fullName evidence="1">peptide chain release factor N(5)-glutamine methyltransferase</fullName>
        <ecNumber evidence="1">2.1.1.297</ecNumber>
    </recommendedName>
</protein>
<evidence type="ECO:0000256" key="4">
    <source>
        <dbReference type="ARBA" id="ARBA00022691"/>
    </source>
</evidence>
<dbReference type="InterPro" id="IPR004556">
    <property type="entry name" value="HemK-like"/>
</dbReference>
<organism evidence="7 8">
    <name type="scientific">Candidatus Dojkabacteria bacterium</name>
    <dbReference type="NCBI Taxonomy" id="2099670"/>
    <lineage>
        <taxon>Bacteria</taxon>
        <taxon>Candidatus Dojkabacteria</taxon>
    </lineage>
</organism>